<evidence type="ECO:0000313" key="1">
    <source>
        <dbReference type="EMBL" id="GIM45603.1"/>
    </source>
</evidence>
<dbReference type="InterPro" id="IPR050155">
    <property type="entry name" value="HAD-like_hydrolase_sf"/>
</dbReference>
<accession>A0AAV4LD67</accession>
<comment type="caution">
    <text evidence="1">The sequence shown here is derived from an EMBL/GenBank/DDBJ whole genome shotgun (WGS) entry which is preliminary data.</text>
</comment>
<keyword evidence="2" id="KW-1185">Reference proteome</keyword>
<dbReference type="RefSeq" id="WP_282198789.1">
    <property type="nucleotide sequence ID" value="NZ_BOQE01000001.1"/>
</dbReference>
<reference evidence="1" key="1">
    <citation type="journal article" date="2023" name="Int. J. Syst. Evol. Microbiol.">
        <title>Collibacillus ludicampi gen. nov., sp. nov., a new soil bacterium of the family Alicyclobacillaceae.</title>
        <authorList>
            <person name="Jojima T."/>
            <person name="Ioku Y."/>
            <person name="Fukuta Y."/>
            <person name="Shirasaka N."/>
            <person name="Matsumura Y."/>
            <person name="Mori M."/>
        </authorList>
    </citation>
    <scope>NUCLEOTIDE SEQUENCE</scope>
    <source>
        <strain evidence="1">TP075</strain>
    </source>
</reference>
<dbReference type="InterPro" id="IPR023198">
    <property type="entry name" value="PGP-like_dom2"/>
</dbReference>
<sequence>MTRYHSILFDLDGTLLDSRKSVIQATYETACKFLPERLSYEDINARFGEPFSEFVSFVGLEAQADELLAYYMAQVEKNHDRLVRPYPFVIEGIALLREKYQLAIVTNKERRLVMRGLNHFGLSDAFDVIVCIDDVQHGKPSAEPILKAISLLGSTPDRCLMVGDTIFDVMAAENAGVDCALLRYEESGLAEQAVTYEFYKFQDLVNFLITEKNPSMLTDVRSIPQMS</sequence>
<name>A0AAV4LD67_9BACL</name>
<dbReference type="InterPro" id="IPR036412">
    <property type="entry name" value="HAD-like_sf"/>
</dbReference>
<dbReference type="NCBIfam" id="TIGR01549">
    <property type="entry name" value="HAD-SF-IA-v1"/>
    <property type="match status" value="1"/>
</dbReference>
<protein>
    <submittedName>
        <fullName evidence="1">Pyrophosphatase PpaX</fullName>
    </submittedName>
</protein>
<dbReference type="AlphaFoldDB" id="A0AAV4LD67"/>
<dbReference type="InterPro" id="IPR041492">
    <property type="entry name" value="HAD_2"/>
</dbReference>
<dbReference type="SFLD" id="SFLDS00003">
    <property type="entry name" value="Haloacid_Dehalogenase"/>
    <property type="match status" value="1"/>
</dbReference>
<dbReference type="GO" id="GO:0008967">
    <property type="term" value="F:phosphoglycolate phosphatase activity"/>
    <property type="evidence" value="ECO:0007669"/>
    <property type="project" value="TreeGrafter"/>
</dbReference>
<evidence type="ECO:0000313" key="2">
    <source>
        <dbReference type="Proteomes" id="UP001057291"/>
    </source>
</evidence>
<dbReference type="InterPro" id="IPR006439">
    <property type="entry name" value="HAD-SF_hydro_IA"/>
</dbReference>
<dbReference type="GO" id="GO:0005829">
    <property type="term" value="C:cytosol"/>
    <property type="evidence" value="ECO:0007669"/>
    <property type="project" value="TreeGrafter"/>
</dbReference>
<dbReference type="Gene3D" id="1.10.150.240">
    <property type="entry name" value="Putative phosphatase, domain 2"/>
    <property type="match status" value="1"/>
</dbReference>
<dbReference type="SUPFAM" id="SSF56784">
    <property type="entry name" value="HAD-like"/>
    <property type="match status" value="1"/>
</dbReference>
<dbReference type="Proteomes" id="UP001057291">
    <property type="component" value="Unassembled WGS sequence"/>
</dbReference>
<dbReference type="Gene3D" id="3.40.50.1000">
    <property type="entry name" value="HAD superfamily/HAD-like"/>
    <property type="match status" value="1"/>
</dbReference>
<dbReference type="PANTHER" id="PTHR43434:SF26">
    <property type="entry name" value="PYROPHOSPHATASE PPAX"/>
    <property type="match status" value="1"/>
</dbReference>
<dbReference type="EMBL" id="BOQE01000001">
    <property type="protein sequence ID" value="GIM45603.1"/>
    <property type="molecule type" value="Genomic_DNA"/>
</dbReference>
<dbReference type="InterPro" id="IPR023214">
    <property type="entry name" value="HAD_sf"/>
</dbReference>
<proteinExistence type="predicted"/>
<dbReference type="PANTHER" id="PTHR43434">
    <property type="entry name" value="PHOSPHOGLYCOLATE PHOSPHATASE"/>
    <property type="match status" value="1"/>
</dbReference>
<organism evidence="1 2">
    <name type="scientific">Collibacillus ludicampi</name>
    <dbReference type="NCBI Taxonomy" id="2771369"/>
    <lineage>
        <taxon>Bacteria</taxon>
        <taxon>Bacillati</taxon>
        <taxon>Bacillota</taxon>
        <taxon>Bacilli</taxon>
        <taxon>Bacillales</taxon>
        <taxon>Alicyclobacillaceae</taxon>
        <taxon>Collibacillus</taxon>
    </lineage>
</organism>
<dbReference type="GO" id="GO:0006281">
    <property type="term" value="P:DNA repair"/>
    <property type="evidence" value="ECO:0007669"/>
    <property type="project" value="TreeGrafter"/>
</dbReference>
<dbReference type="Pfam" id="PF13419">
    <property type="entry name" value="HAD_2"/>
    <property type="match status" value="1"/>
</dbReference>
<gene>
    <name evidence="1" type="primary">ppaX_2</name>
    <name evidence="1" type="ORF">DNHGIG_11520</name>
</gene>
<dbReference type="NCBIfam" id="TIGR01509">
    <property type="entry name" value="HAD-SF-IA-v3"/>
    <property type="match status" value="1"/>
</dbReference>
<dbReference type="SFLD" id="SFLDG01129">
    <property type="entry name" value="C1.5:_HAD__Beta-PGM__Phosphata"/>
    <property type="match status" value="1"/>
</dbReference>